<evidence type="ECO:0000313" key="2">
    <source>
        <dbReference type="EMBL" id="MCQ1950821.1"/>
    </source>
</evidence>
<keyword evidence="1" id="KW-0472">Membrane</keyword>
<evidence type="ECO:0008006" key="4">
    <source>
        <dbReference type="Google" id="ProtNLM"/>
    </source>
</evidence>
<accession>A0ABT1NT98</accession>
<evidence type="ECO:0000313" key="3">
    <source>
        <dbReference type="Proteomes" id="UP001206924"/>
    </source>
</evidence>
<feature type="transmembrane region" description="Helical" evidence="1">
    <location>
        <begin position="43"/>
        <end position="67"/>
    </location>
</feature>
<gene>
    <name evidence="2" type="ORF">NNX28_12910</name>
</gene>
<feature type="transmembrane region" description="Helical" evidence="1">
    <location>
        <begin position="12"/>
        <end position="31"/>
    </location>
</feature>
<feature type="transmembrane region" description="Helical" evidence="1">
    <location>
        <begin position="87"/>
        <end position="106"/>
    </location>
</feature>
<name>A0ABT1NT98_9MICC</name>
<dbReference type="RefSeq" id="WP_255866032.1">
    <property type="nucleotide sequence ID" value="NZ_CP104263.1"/>
</dbReference>
<dbReference type="EMBL" id="JANFLP010000013">
    <property type="protein sequence ID" value="MCQ1950821.1"/>
    <property type="molecule type" value="Genomic_DNA"/>
</dbReference>
<reference evidence="2 3" key="1">
    <citation type="submission" date="2022-07" db="EMBL/GenBank/DDBJ databases">
        <title>Novel species in genus Arthrobacter.</title>
        <authorList>
            <person name="Liu Y."/>
        </authorList>
    </citation>
    <scope>NUCLEOTIDE SEQUENCE [LARGE SCALE GENOMIC DNA]</scope>
    <source>
        <strain evidence="3">zg-Y859</strain>
    </source>
</reference>
<comment type="caution">
    <text evidence="2">The sequence shown here is derived from an EMBL/GenBank/DDBJ whole genome shotgun (WGS) entry which is preliminary data.</text>
</comment>
<organism evidence="2 3">
    <name type="scientific">Arthrobacter jinronghuae</name>
    <dbReference type="NCBI Taxonomy" id="2964609"/>
    <lineage>
        <taxon>Bacteria</taxon>
        <taxon>Bacillati</taxon>
        <taxon>Actinomycetota</taxon>
        <taxon>Actinomycetes</taxon>
        <taxon>Micrococcales</taxon>
        <taxon>Micrococcaceae</taxon>
        <taxon>Arthrobacter</taxon>
    </lineage>
</organism>
<keyword evidence="3" id="KW-1185">Reference proteome</keyword>
<keyword evidence="1" id="KW-1133">Transmembrane helix</keyword>
<sequence>MNERDALLRAVKVFHTFAWVTIESCMLYVLVAGIRKRSDRRAGIAAAVVSMEVLVFAGNGFHCPLTAVARDLGDSSGSVTDIYLPQWLAKNLPAIHVPLIIVAVVLHWRNISARKAADRNIAQVVDAAGAARSLPAT</sequence>
<evidence type="ECO:0000256" key="1">
    <source>
        <dbReference type="SAM" id="Phobius"/>
    </source>
</evidence>
<dbReference type="Proteomes" id="UP001206924">
    <property type="component" value="Unassembled WGS sequence"/>
</dbReference>
<keyword evidence="1" id="KW-0812">Transmembrane</keyword>
<proteinExistence type="predicted"/>
<protein>
    <recommendedName>
        <fullName evidence="4">DUF2784 domain-containing protein</fullName>
    </recommendedName>
</protein>